<dbReference type="SUPFAM" id="SSF53335">
    <property type="entry name" value="S-adenosyl-L-methionine-dependent methyltransferases"/>
    <property type="match status" value="1"/>
</dbReference>
<protein>
    <recommendedName>
        <fullName evidence="5">Class I SAM-dependent methyltransferase</fullName>
    </recommendedName>
</protein>
<dbReference type="Proteomes" id="UP000317366">
    <property type="component" value="Unassembled WGS sequence"/>
</dbReference>
<gene>
    <name evidence="1" type="ORF">E6K74_08130</name>
    <name evidence="2" type="ORF">E6K77_01925</name>
</gene>
<dbReference type="AlphaFoldDB" id="A0A538TQA4"/>
<accession>A0A538TQA4</accession>
<evidence type="ECO:0008006" key="5">
    <source>
        <dbReference type="Google" id="ProtNLM"/>
    </source>
</evidence>
<evidence type="ECO:0000313" key="2">
    <source>
        <dbReference type="EMBL" id="TMQ65811.1"/>
    </source>
</evidence>
<evidence type="ECO:0000313" key="3">
    <source>
        <dbReference type="Proteomes" id="UP000317366"/>
    </source>
</evidence>
<dbReference type="Proteomes" id="UP000319829">
    <property type="component" value="Unassembled WGS sequence"/>
</dbReference>
<dbReference type="EMBL" id="VBOX01000014">
    <property type="protein sequence ID" value="TMQ65811.1"/>
    <property type="molecule type" value="Genomic_DNA"/>
</dbReference>
<organism evidence="2 3">
    <name type="scientific">Eiseniibacteriota bacterium</name>
    <dbReference type="NCBI Taxonomy" id="2212470"/>
    <lineage>
        <taxon>Bacteria</taxon>
        <taxon>Candidatus Eiseniibacteriota</taxon>
    </lineage>
</organism>
<comment type="caution">
    <text evidence="2">The sequence shown here is derived from an EMBL/GenBank/DDBJ whole genome shotgun (WGS) entry which is preliminary data.</text>
</comment>
<evidence type="ECO:0000313" key="1">
    <source>
        <dbReference type="EMBL" id="TMQ53883.1"/>
    </source>
</evidence>
<reference evidence="3 4" key="1">
    <citation type="journal article" date="2019" name="Nat. Microbiol.">
        <title>Mediterranean grassland soil C-N compound turnover is dependent on rainfall and depth, and is mediated by genomically divergent microorganisms.</title>
        <authorList>
            <person name="Diamond S."/>
            <person name="Andeer P.F."/>
            <person name="Li Z."/>
            <person name="Crits-Christoph A."/>
            <person name="Burstein D."/>
            <person name="Anantharaman K."/>
            <person name="Lane K.R."/>
            <person name="Thomas B.C."/>
            <person name="Pan C."/>
            <person name="Northen T.R."/>
            <person name="Banfield J.F."/>
        </authorList>
    </citation>
    <scope>NUCLEOTIDE SEQUENCE [LARGE SCALE GENOMIC DNA]</scope>
    <source>
        <strain evidence="1">WS_4</strain>
        <strain evidence="2">WS_7</strain>
    </source>
</reference>
<name>A0A538TQA4_UNCEI</name>
<dbReference type="InterPro" id="IPR029063">
    <property type="entry name" value="SAM-dependent_MTases_sf"/>
</dbReference>
<dbReference type="Gene3D" id="3.40.50.150">
    <property type="entry name" value="Vaccinia Virus protein VP39"/>
    <property type="match status" value="1"/>
</dbReference>
<evidence type="ECO:0000313" key="4">
    <source>
        <dbReference type="Proteomes" id="UP000319829"/>
    </source>
</evidence>
<proteinExistence type="predicted"/>
<dbReference type="EMBL" id="VBOU01000079">
    <property type="protein sequence ID" value="TMQ53883.1"/>
    <property type="molecule type" value="Genomic_DNA"/>
</dbReference>
<sequence length="214" mass="23962">MRKKLLRQGAPRFPVRRWWETDHLCEIEQIYFDAIRTSPSVLDVGAGDLRIMGKLKRAGYAGEYHTQDVGTEGAYTYRDLDEIRRPYGAILCLDVIEHLALREGLTLIRKMISLLQGGGVLVLQTPNAGYIPDPRSWDMTHVQTYNPGDLWAFLTCEGLDTTAYRVVLRDPNPGPIVSTRMAITAYVKRRVLGCDYANNIAVIARKALGPASGL</sequence>